<protein>
    <submittedName>
        <fullName evidence="1">Uncharacterized protein</fullName>
    </submittedName>
</protein>
<proteinExistence type="predicted"/>
<accession>A0A6J5MAH3</accession>
<name>A0A6J5MAH3_9CAUD</name>
<dbReference type="EMBL" id="LR796416">
    <property type="protein sequence ID" value="CAB4143172.1"/>
    <property type="molecule type" value="Genomic_DNA"/>
</dbReference>
<gene>
    <name evidence="1" type="ORF">UFOVP435_72</name>
</gene>
<reference evidence="1" key="1">
    <citation type="submission" date="2020-04" db="EMBL/GenBank/DDBJ databases">
        <authorList>
            <person name="Chiriac C."/>
            <person name="Salcher M."/>
            <person name="Ghai R."/>
            <person name="Kavagutti S V."/>
        </authorList>
    </citation>
    <scope>NUCLEOTIDE SEQUENCE</scope>
</reference>
<evidence type="ECO:0000313" key="1">
    <source>
        <dbReference type="EMBL" id="CAB4143172.1"/>
    </source>
</evidence>
<sequence length="85" mass="9618">MADELPRVELSPGIAYATKVIREFGDHMYEHGRVQTRVAAFYLIVEVLGEQECRQIDKYDRTTRDVLADALCFDLVAEVIETGGL</sequence>
<organism evidence="1">
    <name type="scientific">uncultured Caudovirales phage</name>
    <dbReference type="NCBI Taxonomy" id="2100421"/>
    <lineage>
        <taxon>Viruses</taxon>
        <taxon>Duplodnaviria</taxon>
        <taxon>Heunggongvirae</taxon>
        <taxon>Uroviricota</taxon>
        <taxon>Caudoviricetes</taxon>
        <taxon>Peduoviridae</taxon>
        <taxon>Maltschvirus</taxon>
        <taxon>Maltschvirus maltsch</taxon>
    </lineage>
</organism>